<dbReference type="PROSITE" id="PS51257">
    <property type="entry name" value="PROKAR_LIPOPROTEIN"/>
    <property type="match status" value="1"/>
</dbReference>
<dbReference type="RefSeq" id="WP_159442208.1">
    <property type="nucleotide sequence ID" value="NZ_FSRA01000001.1"/>
</dbReference>
<dbReference type="Pfam" id="PF14322">
    <property type="entry name" value="SusD-like_3"/>
    <property type="match status" value="1"/>
</dbReference>
<gene>
    <name evidence="9" type="ORF">SAMN04488055_0714</name>
</gene>
<dbReference type="Pfam" id="PF07980">
    <property type="entry name" value="SusD_RagB"/>
    <property type="match status" value="1"/>
</dbReference>
<sequence length="526" mass="59240">MKKLITTILLICLIATSCKKALEIEVFDFKDPENFYKTDKDLLQGINGVYKNLMTWDMWISPAWCSVLGEDDDLLLENWLAGGYTGNQRGEWYIQRPWKGYYYAVQRANLVLKYAAQVTGDAAMIDRIKAEALFIRGFCYFEIVRRYGAAPIRTEAYTPEQSKNIARSPVADVYKQAEADLKAAAAVLPENYTGGKYAAADRGRPTKAAALGLLAKVYMHMAGDELKQTNYYTEAITAAKAVRDMAKASGYPKLEMNYMKNFIESEQDNSDEILFAIPATHSPNQGSELPGYFSPQGRYSGGGSGGFVSIRIDLYNKFEANDARVAFGTAIWDSWKNNANEDYYYVSRLPAGAVFKAGGTWGSEYGGGAGYGQDTYTFGGKDIFASPRLYSKKYTDPNAQAKDENGNNPIIIRYADVLLLLAEAENEVNGPTGLAYDAADEVRVRANLLPWTRNLSKEEFRQRIRDERRKELYGEFQRRWDLIRWGIWIQTMKAAGRDRLEFQKLYPIAQEEIAGNKEITVNNPGY</sequence>
<comment type="subcellular location">
    <subcellularLocation>
        <location evidence="1">Cell outer membrane</location>
    </subcellularLocation>
</comment>
<feature type="domain" description="SusD-like N-terminal" evidence="8">
    <location>
        <begin position="93"/>
        <end position="219"/>
    </location>
</feature>
<dbReference type="AlphaFoldDB" id="A0A1N6DG54"/>
<dbReference type="InterPro" id="IPR012944">
    <property type="entry name" value="SusD_RagB_dom"/>
</dbReference>
<dbReference type="Gene3D" id="1.25.40.390">
    <property type="match status" value="1"/>
</dbReference>
<evidence type="ECO:0000259" key="7">
    <source>
        <dbReference type="Pfam" id="PF07980"/>
    </source>
</evidence>
<dbReference type="InterPro" id="IPR011990">
    <property type="entry name" value="TPR-like_helical_dom_sf"/>
</dbReference>
<reference evidence="9 10" key="1">
    <citation type="submission" date="2016-11" db="EMBL/GenBank/DDBJ databases">
        <authorList>
            <person name="Jaros S."/>
            <person name="Januszkiewicz K."/>
            <person name="Wedrychowicz H."/>
        </authorList>
    </citation>
    <scope>NUCLEOTIDE SEQUENCE [LARGE SCALE GENOMIC DNA]</scope>
    <source>
        <strain evidence="9 10">DSM 24787</strain>
    </source>
</reference>
<keyword evidence="10" id="KW-1185">Reference proteome</keyword>
<keyword evidence="3 6" id="KW-0732">Signal</keyword>
<accession>A0A1N6DG54</accession>
<evidence type="ECO:0000313" key="9">
    <source>
        <dbReference type="EMBL" id="SIN69765.1"/>
    </source>
</evidence>
<evidence type="ECO:0000256" key="6">
    <source>
        <dbReference type="SAM" id="SignalP"/>
    </source>
</evidence>
<keyword evidence="4" id="KW-0472">Membrane</keyword>
<evidence type="ECO:0000256" key="5">
    <source>
        <dbReference type="ARBA" id="ARBA00023237"/>
    </source>
</evidence>
<keyword evidence="5" id="KW-0998">Cell outer membrane</keyword>
<comment type="similarity">
    <text evidence="2">Belongs to the SusD family.</text>
</comment>
<dbReference type="STRING" id="536979.SAMN04488055_0714"/>
<evidence type="ECO:0000256" key="1">
    <source>
        <dbReference type="ARBA" id="ARBA00004442"/>
    </source>
</evidence>
<evidence type="ECO:0000313" key="10">
    <source>
        <dbReference type="Proteomes" id="UP000185003"/>
    </source>
</evidence>
<organism evidence="9 10">
    <name type="scientific">Chitinophaga niabensis</name>
    <dbReference type="NCBI Taxonomy" id="536979"/>
    <lineage>
        <taxon>Bacteria</taxon>
        <taxon>Pseudomonadati</taxon>
        <taxon>Bacteroidota</taxon>
        <taxon>Chitinophagia</taxon>
        <taxon>Chitinophagales</taxon>
        <taxon>Chitinophagaceae</taxon>
        <taxon>Chitinophaga</taxon>
    </lineage>
</organism>
<dbReference type="InterPro" id="IPR033985">
    <property type="entry name" value="SusD-like_N"/>
</dbReference>
<evidence type="ECO:0000256" key="2">
    <source>
        <dbReference type="ARBA" id="ARBA00006275"/>
    </source>
</evidence>
<feature type="domain" description="RagB/SusD" evidence="7">
    <location>
        <begin position="272"/>
        <end position="520"/>
    </location>
</feature>
<evidence type="ECO:0000259" key="8">
    <source>
        <dbReference type="Pfam" id="PF14322"/>
    </source>
</evidence>
<dbReference type="SUPFAM" id="SSF48452">
    <property type="entry name" value="TPR-like"/>
    <property type="match status" value="1"/>
</dbReference>
<dbReference type="Proteomes" id="UP000185003">
    <property type="component" value="Unassembled WGS sequence"/>
</dbReference>
<name>A0A1N6DG54_9BACT</name>
<feature type="signal peptide" evidence="6">
    <location>
        <begin position="1"/>
        <end position="21"/>
    </location>
</feature>
<dbReference type="EMBL" id="FSRA01000001">
    <property type="protein sequence ID" value="SIN69765.1"/>
    <property type="molecule type" value="Genomic_DNA"/>
</dbReference>
<proteinExistence type="inferred from homology"/>
<dbReference type="OrthoDB" id="5694214at2"/>
<evidence type="ECO:0000256" key="4">
    <source>
        <dbReference type="ARBA" id="ARBA00023136"/>
    </source>
</evidence>
<dbReference type="CDD" id="cd08977">
    <property type="entry name" value="SusD"/>
    <property type="match status" value="1"/>
</dbReference>
<evidence type="ECO:0000256" key="3">
    <source>
        <dbReference type="ARBA" id="ARBA00022729"/>
    </source>
</evidence>
<feature type="chain" id="PRO_5013020536" evidence="6">
    <location>
        <begin position="22"/>
        <end position="526"/>
    </location>
</feature>
<protein>
    <submittedName>
        <fullName evidence="9">Starch-binding associating with outer membrane</fullName>
    </submittedName>
</protein>
<dbReference type="GO" id="GO:0009279">
    <property type="term" value="C:cell outer membrane"/>
    <property type="evidence" value="ECO:0007669"/>
    <property type="project" value="UniProtKB-SubCell"/>
</dbReference>